<dbReference type="RefSeq" id="WP_072631745.1">
    <property type="nucleotide sequence ID" value="NZ_MLCB01000176.1"/>
</dbReference>
<dbReference type="Pfam" id="PF00487">
    <property type="entry name" value="FA_desaturase"/>
    <property type="match status" value="1"/>
</dbReference>
<evidence type="ECO:0000313" key="4">
    <source>
        <dbReference type="Proteomes" id="UP000184514"/>
    </source>
</evidence>
<dbReference type="OrthoDB" id="784276at2"/>
<keyword evidence="1" id="KW-0812">Transmembrane</keyword>
<organism evidence="3 4">
    <name type="scientific">Planktotalea frisia</name>
    <dbReference type="NCBI Taxonomy" id="696762"/>
    <lineage>
        <taxon>Bacteria</taxon>
        <taxon>Pseudomonadati</taxon>
        <taxon>Pseudomonadota</taxon>
        <taxon>Alphaproteobacteria</taxon>
        <taxon>Rhodobacterales</taxon>
        <taxon>Paracoccaceae</taxon>
        <taxon>Planktotalea</taxon>
    </lineage>
</organism>
<keyword evidence="4" id="KW-1185">Reference proteome</keyword>
<dbReference type="STRING" id="696762.PFRI_32340"/>
<dbReference type="CDD" id="cd03509">
    <property type="entry name" value="DesA_FADS-like"/>
    <property type="match status" value="1"/>
</dbReference>
<keyword evidence="1" id="KW-0472">Membrane</keyword>
<accession>A0A1L9NTM5</accession>
<comment type="caution">
    <text evidence="3">The sequence shown here is derived from an EMBL/GenBank/DDBJ whole genome shotgun (WGS) entry which is preliminary data.</text>
</comment>
<feature type="transmembrane region" description="Helical" evidence="1">
    <location>
        <begin position="68"/>
        <end position="87"/>
    </location>
</feature>
<dbReference type="GO" id="GO:0006629">
    <property type="term" value="P:lipid metabolic process"/>
    <property type="evidence" value="ECO:0007669"/>
    <property type="project" value="InterPro"/>
</dbReference>
<gene>
    <name evidence="3" type="ORF">PFRI_32340</name>
</gene>
<dbReference type="Proteomes" id="UP000184514">
    <property type="component" value="Unassembled WGS sequence"/>
</dbReference>
<protein>
    <submittedName>
        <fullName evidence="3">Fatty acid desaturase</fullName>
    </submittedName>
</protein>
<dbReference type="EMBL" id="MLCB01000176">
    <property type="protein sequence ID" value="OJI92552.1"/>
    <property type="molecule type" value="Genomic_DNA"/>
</dbReference>
<feature type="transmembrane region" description="Helical" evidence="1">
    <location>
        <begin position="12"/>
        <end position="32"/>
    </location>
</feature>
<feature type="domain" description="Fatty acid desaturase" evidence="2">
    <location>
        <begin position="36"/>
        <end position="275"/>
    </location>
</feature>
<feature type="transmembrane region" description="Helical" evidence="1">
    <location>
        <begin position="162"/>
        <end position="184"/>
    </location>
</feature>
<sequence>MSNDARHRRFQWPTWATLFLCYGLFVLATVWIAPISLLLAIVLMTLANALHSSLTHEMMHGHPFKNKHLNAALVFPALSFTIPYMRFRDTHLAHHVDSRLTDPYDDPESCYLDPKVWETLEGIEQTLLRFNNTMFGRVTLGPLIGQYFFMRADWRLIKKGDLRVLVSWLWHLPAAALPIWWIMSVSSMPVWAYLIAVYFGLSILKIRTYLEHRAHEVSRGRTVIIEDRGILAFLFLNNNFHSVHHMHPDVAWYELPALYESAKERYLAVNEGYRYRSYAEVIRQYFFKSKEPVAHPLWSLDQS</sequence>
<evidence type="ECO:0000313" key="3">
    <source>
        <dbReference type="EMBL" id="OJI92552.1"/>
    </source>
</evidence>
<name>A0A1L9NTM5_9RHOB</name>
<evidence type="ECO:0000256" key="1">
    <source>
        <dbReference type="SAM" id="Phobius"/>
    </source>
</evidence>
<proteinExistence type="predicted"/>
<feature type="transmembrane region" description="Helical" evidence="1">
    <location>
        <begin position="190"/>
        <end position="210"/>
    </location>
</feature>
<reference evidence="3 4" key="1">
    <citation type="submission" date="2016-10" db="EMBL/GenBank/DDBJ databases">
        <title>Genome sequence of Planktotalea frisia SH6-1.</title>
        <authorList>
            <person name="Poehlein A."/>
            <person name="Bakenhus I."/>
            <person name="Voget S."/>
            <person name="Brinkhoff T."/>
            <person name="Simon M."/>
        </authorList>
    </citation>
    <scope>NUCLEOTIDE SEQUENCE [LARGE SCALE GENOMIC DNA]</scope>
    <source>
        <strain evidence="3 4">SH6-1</strain>
    </source>
</reference>
<dbReference type="InterPro" id="IPR005804">
    <property type="entry name" value="FA_desaturase_dom"/>
</dbReference>
<dbReference type="AlphaFoldDB" id="A0A1L9NTM5"/>
<keyword evidence="1" id="KW-1133">Transmembrane helix</keyword>
<evidence type="ECO:0000259" key="2">
    <source>
        <dbReference type="Pfam" id="PF00487"/>
    </source>
</evidence>